<dbReference type="InterPro" id="IPR035926">
    <property type="entry name" value="NusB-like_sf"/>
</dbReference>
<organism evidence="9">
    <name type="scientific">Oryza barthii</name>
    <dbReference type="NCBI Taxonomy" id="65489"/>
    <lineage>
        <taxon>Eukaryota</taxon>
        <taxon>Viridiplantae</taxon>
        <taxon>Streptophyta</taxon>
        <taxon>Embryophyta</taxon>
        <taxon>Tracheophyta</taxon>
        <taxon>Spermatophyta</taxon>
        <taxon>Magnoliopsida</taxon>
        <taxon>Liliopsida</taxon>
        <taxon>Poales</taxon>
        <taxon>Poaceae</taxon>
        <taxon>BOP clade</taxon>
        <taxon>Oryzoideae</taxon>
        <taxon>Oryzeae</taxon>
        <taxon>Oryzinae</taxon>
        <taxon>Oryza</taxon>
    </lineage>
</organism>
<dbReference type="PROSITE" id="PS00587">
    <property type="entry name" value="GLYCOSYL_HYDROL_F17"/>
    <property type="match status" value="1"/>
</dbReference>
<dbReference type="Proteomes" id="UP000026960">
    <property type="component" value="Chromosome 3"/>
</dbReference>
<dbReference type="Pfam" id="PF01029">
    <property type="entry name" value="NusB"/>
    <property type="match status" value="1"/>
</dbReference>
<keyword evidence="10" id="KW-1185">Reference proteome</keyword>
<feature type="domain" description="NusB/RsmB/TIM44" evidence="8">
    <location>
        <begin position="532"/>
        <end position="620"/>
    </location>
</feature>
<reference evidence="9" key="1">
    <citation type="journal article" date="2009" name="Rice">
        <title>De Novo Next Generation Sequencing of Plant Genomes.</title>
        <authorList>
            <person name="Rounsley S."/>
            <person name="Marri P.R."/>
            <person name="Yu Y."/>
            <person name="He R."/>
            <person name="Sisneros N."/>
            <person name="Goicoechea J.L."/>
            <person name="Lee S.J."/>
            <person name="Angelova A."/>
            <person name="Kudrna D."/>
            <person name="Luo M."/>
            <person name="Affourtit J."/>
            <person name="Desany B."/>
            <person name="Knight J."/>
            <person name="Niazi F."/>
            <person name="Egholm M."/>
            <person name="Wing R.A."/>
        </authorList>
    </citation>
    <scope>NUCLEOTIDE SEQUENCE [LARGE SCALE GENOMIC DNA]</scope>
    <source>
        <strain evidence="9">cv. IRGC 105608</strain>
    </source>
</reference>
<protein>
    <recommendedName>
        <fullName evidence="8">NusB/RsmB/TIM44 domain-containing protein</fullName>
    </recommendedName>
</protein>
<feature type="compositionally biased region" description="Pro residues" evidence="7">
    <location>
        <begin position="412"/>
        <end position="423"/>
    </location>
</feature>
<name>A0A0D3FLZ8_9ORYZ</name>
<dbReference type="AlphaFoldDB" id="A0A0D3FLZ8"/>
<evidence type="ECO:0000256" key="7">
    <source>
        <dbReference type="SAM" id="MobiDB-lite"/>
    </source>
</evidence>
<evidence type="ECO:0000313" key="10">
    <source>
        <dbReference type="Proteomes" id="UP000026960"/>
    </source>
</evidence>
<dbReference type="Gene3D" id="3.20.20.80">
    <property type="entry name" value="Glycosidases"/>
    <property type="match status" value="1"/>
</dbReference>
<dbReference type="Gene3D" id="1.10.940.10">
    <property type="entry name" value="NusB-like"/>
    <property type="match status" value="1"/>
</dbReference>
<dbReference type="FunFam" id="3.20.20.80:FF:000008">
    <property type="entry name" value="Glucan endo-1,3-beta-glucosidase 5"/>
    <property type="match status" value="1"/>
</dbReference>
<dbReference type="SUPFAM" id="SSF51445">
    <property type="entry name" value="(Trans)glycosidases"/>
    <property type="match status" value="1"/>
</dbReference>
<evidence type="ECO:0000256" key="6">
    <source>
        <dbReference type="RuleBase" id="RU004336"/>
    </source>
</evidence>
<dbReference type="GO" id="GO:0004553">
    <property type="term" value="F:hydrolase activity, hydrolyzing O-glycosyl compounds"/>
    <property type="evidence" value="ECO:0007669"/>
    <property type="project" value="InterPro"/>
</dbReference>
<evidence type="ECO:0000256" key="3">
    <source>
        <dbReference type="ARBA" id="ARBA00022884"/>
    </source>
</evidence>
<keyword evidence="2 6" id="KW-0378">Hydrolase</keyword>
<dbReference type="InterPro" id="IPR000490">
    <property type="entry name" value="Glyco_hydro_17"/>
</dbReference>
<dbReference type="eggNOG" id="ENOG502QQQS">
    <property type="taxonomic scope" value="Eukaryota"/>
</dbReference>
<dbReference type="InterPro" id="IPR017853">
    <property type="entry name" value="GH"/>
</dbReference>
<evidence type="ECO:0000313" key="9">
    <source>
        <dbReference type="EnsemblPlants" id="OBART03G28140.1"/>
    </source>
</evidence>
<dbReference type="HOGENOM" id="CLU_526170_0_0_1"/>
<dbReference type="PaxDb" id="65489-OBART03G28140.1"/>
<keyword evidence="4 6" id="KW-0326">Glycosidase</keyword>
<dbReference type="GO" id="GO:0006355">
    <property type="term" value="P:regulation of DNA-templated transcription"/>
    <property type="evidence" value="ECO:0007669"/>
    <property type="project" value="InterPro"/>
</dbReference>
<proteinExistence type="inferred from homology"/>
<dbReference type="Pfam" id="PF00332">
    <property type="entry name" value="Glyco_hydro_17"/>
    <property type="match status" value="1"/>
</dbReference>
<accession>A0A0D3FLZ8</accession>
<dbReference type="GO" id="GO:0005975">
    <property type="term" value="P:carbohydrate metabolic process"/>
    <property type="evidence" value="ECO:0007669"/>
    <property type="project" value="InterPro"/>
</dbReference>
<dbReference type="EnsemblPlants" id="OBART03G28140.1">
    <property type="protein sequence ID" value="OBART03G28140.1"/>
    <property type="gene ID" value="OBART03G28140"/>
</dbReference>
<feature type="region of interest" description="Disordered" evidence="7">
    <location>
        <begin position="405"/>
        <end position="429"/>
    </location>
</feature>
<sequence>MAGRSGDRRLAVVAFAAAVLLSAAEGLGVNWGTMASHPLPPRAVVRMLQDNGISKVKLFDADAGTMEALAGSGVEVMVAIPNNLLDLLTDYDAARDWVHENVSRYSFDGGVNIKYVAVGNEPFLSSLNGTFLNVTFPALQNIQRALYDAGHGDTIKATVPLNADVYNSPENMQVPSAGRFRPDIAGLMTEIVQFLNQSGAPFTVNIYPFLSLYGNDNFPLDYAFFDGTTSPVVDTNGIQYTNVFDANFDTLVSALVAAGVGGLPVVVGEVGWPTDGDKHARADLAQRFYAGLLRKLASNAGTPLRPNQYVEVYLFSLVDEDAKSVAPGNFERHWGILRYDGQPNLAAAPRSAAQSNMEATGAAVSAFSTASSSSPAAPIHGRLLASPAAWRSARTLPPRAVASSRATVLVSNPPPPPLPPTPAPAAVAPSKVDRSGRFCSPRAARELALMISYAACLEGADVVRLFDRRISARREPGYVFDKACVVNYNHMSFGGGPLEVGTEEEAEKLMSQNEKDSANAPPKLVYNNFVLRLAREILVAVASGWDKHVDIINKITPQNWKDEPVARILELCILHIAMAEMTSKGTPHKIVINEAVDLAKRFCDGGAPRVINGCLRTFVKDHMNIDTSQPAPAESKA</sequence>
<dbReference type="SUPFAM" id="SSF48013">
    <property type="entry name" value="NusB-like"/>
    <property type="match status" value="1"/>
</dbReference>
<evidence type="ECO:0000256" key="2">
    <source>
        <dbReference type="ARBA" id="ARBA00022801"/>
    </source>
</evidence>
<evidence type="ECO:0000256" key="4">
    <source>
        <dbReference type="ARBA" id="ARBA00023295"/>
    </source>
</evidence>
<evidence type="ECO:0000259" key="8">
    <source>
        <dbReference type="Pfam" id="PF01029"/>
    </source>
</evidence>
<comment type="similarity">
    <text evidence="1 5">Belongs to the glycosyl hydrolase 17 family.</text>
</comment>
<reference evidence="9" key="2">
    <citation type="submission" date="2015-03" db="UniProtKB">
        <authorList>
            <consortium name="EnsemblPlants"/>
        </authorList>
    </citation>
    <scope>IDENTIFICATION</scope>
</reference>
<dbReference type="PANTHER" id="PTHR32227">
    <property type="entry name" value="GLUCAN ENDO-1,3-BETA-GLUCOSIDASE BG1-RELATED-RELATED"/>
    <property type="match status" value="1"/>
</dbReference>
<dbReference type="GO" id="GO:0003723">
    <property type="term" value="F:RNA binding"/>
    <property type="evidence" value="ECO:0007669"/>
    <property type="project" value="UniProtKB-KW"/>
</dbReference>
<evidence type="ECO:0000256" key="1">
    <source>
        <dbReference type="ARBA" id="ARBA00008773"/>
    </source>
</evidence>
<keyword evidence="3" id="KW-0694">RNA-binding</keyword>
<dbReference type="STRING" id="65489.A0A0D3FLZ8"/>
<dbReference type="Gramene" id="OBART03G28140.1">
    <property type="protein sequence ID" value="OBART03G28140.1"/>
    <property type="gene ID" value="OBART03G28140"/>
</dbReference>
<evidence type="ECO:0000256" key="5">
    <source>
        <dbReference type="RuleBase" id="RU004335"/>
    </source>
</evidence>
<dbReference type="InterPro" id="IPR044965">
    <property type="entry name" value="Glyco_hydro_17_plant"/>
</dbReference>
<dbReference type="InterPro" id="IPR006027">
    <property type="entry name" value="NusB_RsmB_TIM44"/>
</dbReference>